<dbReference type="Gene3D" id="3.30.70.1880">
    <property type="entry name" value="Protein of unknown function DUF881"/>
    <property type="match status" value="1"/>
</dbReference>
<evidence type="ECO:0000313" key="3">
    <source>
        <dbReference type="EMBL" id="KNY25748.1"/>
    </source>
</evidence>
<evidence type="ECO:0008006" key="5">
    <source>
        <dbReference type="Google" id="ProtNLM"/>
    </source>
</evidence>
<keyword evidence="2" id="KW-0175">Coiled coil</keyword>
<proteinExistence type="inferred from homology"/>
<accession>A0A0L6JJ93</accession>
<dbReference type="InterPro" id="IPR010273">
    <property type="entry name" value="DUF881"/>
</dbReference>
<dbReference type="Proteomes" id="UP000036923">
    <property type="component" value="Unassembled WGS sequence"/>
</dbReference>
<protein>
    <recommendedName>
        <fullName evidence="5">DUF881 domain-containing protein</fullName>
    </recommendedName>
</protein>
<gene>
    <name evidence="3" type="ORF">Bccel_1008</name>
</gene>
<dbReference type="PANTHER" id="PTHR37313:SF2">
    <property type="entry name" value="UPF0749 PROTEIN YLXX"/>
    <property type="match status" value="1"/>
</dbReference>
<dbReference type="RefSeq" id="WP_036940378.1">
    <property type="nucleotide sequence ID" value="NZ_JQKC01000013.1"/>
</dbReference>
<dbReference type="Pfam" id="PF05949">
    <property type="entry name" value="DUF881"/>
    <property type="match status" value="1"/>
</dbReference>
<organism evidence="3 4">
    <name type="scientific">Pseudobacteroides cellulosolvens ATCC 35603 = DSM 2933</name>
    <dbReference type="NCBI Taxonomy" id="398512"/>
    <lineage>
        <taxon>Bacteria</taxon>
        <taxon>Bacillati</taxon>
        <taxon>Bacillota</taxon>
        <taxon>Clostridia</taxon>
        <taxon>Eubacteriales</taxon>
        <taxon>Oscillospiraceae</taxon>
        <taxon>Pseudobacteroides</taxon>
    </lineage>
</organism>
<evidence type="ECO:0000256" key="2">
    <source>
        <dbReference type="SAM" id="Coils"/>
    </source>
</evidence>
<dbReference type="STRING" id="398512.Bccel_1008"/>
<dbReference type="EMBL" id="LGTC01000001">
    <property type="protein sequence ID" value="KNY25748.1"/>
    <property type="molecule type" value="Genomic_DNA"/>
</dbReference>
<dbReference type="eggNOG" id="COG3879">
    <property type="taxonomic scope" value="Bacteria"/>
</dbReference>
<reference evidence="4" key="1">
    <citation type="submission" date="2015-07" db="EMBL/GenBank/DDBJ databases">
        <title>Near-Complete Genome Sequence of the Cellulolytic Bacterium Bacteroides (Pseudobacteroides) cellulosolvens ATCC 35603.</title>
        <authorList>
            <person name="Dassa B."/>
            <person name="Utturkar S.M."/>
            <person name="Klingeman D.M."/>
            <person name="Hurt R.A."/>
            <person name="Keller M."/>
            <person name="Xu J."/>
            <person name="Reddy Y.H.K."/>
            <person name="Borovok I."/>
            <person name="Grinberg I.R."/>
            <person name="Lamed R."/>
            <person name="Zhivin O."/>
            <person name="Bayer E.A."/>
            <person name="Brown S.D."/>
        </authorList>
    </citation>
    <scope>NUCLEOTIDE SEQUENCE [LARGE SCALE GENOMIC DNA]</scope>
    <source>
        <strain evidence="4">DSM 2933</strain>
    </source>
</reference>
<sequence precursor="true">MKYGRSIAITAICVLLGMIMAWQYKSIDYNEREKSLERKSIEELKDELIREQRNNENLSVRNAELEKENKEYENSKGDVTKETQILKHELERARIIAGLVDVKGKGVVITIDNDLVDVTESNLLNVVNELRASDAQAISINDERIVGSSEIREAGRKFIMINGKQMRAPFVIKAIANPEKLDRALMLLGGVLDSLEELKVELKKQDNIIINKVRDDGSVIKTDLLTPIVGK</sequence>
<dbReference type="AlphaFoldDB" id="A0A0L6JJ93"/>
<comment type="caution">
    <text evidence="3">The sequence shown here is derived from an EMBL/GenBank/DDBJ whole genome shotgun (WGS) entry which is preliminary data.</text>
</comment>
<evidence type="ECO:0000256" key="1">
    <source>
        <dbReference type="ARBA" id="ARBA00009108"/>
    </source>
</evidence>
<comment type="similarity">
    <text evidence="1">Belongs to the UPF0749 family.</text>
</comment>
<keyword evidence="4" id="KW-1185">Reference proteome</keyword>
<dbReference type="PANTHER" id="PTHR37313">
    <property type="entry name" value="UPF0749 PROTEIN RV1825"/>
    <property type="match status" value="1"/>
</dbReference>
<evidence type="ECO:0000313" key="4">
    <source>
        <dbReference type="Proteomes" id="UP000036923"/>
    </source>
</evidence>
<feature type="coiled-coil region" evidence="2">
    <location>
        <begin position="34"/>
        <end position="82"/>
    </location>
</feature>
<dbReference type="OrthoDB" id="9776196at2"/>
<name>A0A0L6JJ93_9FIRM</name>